<evidence type="ECO:0000313" key="3">
    <source>
        <dbReference type="Proteomes" id="UP000249340"/>
    </source>
</evidence>
<proteinExistence type="predicted"/>
<evidence type="ECO:0000313" key="2">
    <source>
        <dbReference type="EMBL" id="AXI77436.1"/>
    </source>
</evidence>
<dbReference type="KEGG" id="stri:C7M71_008275"/>
<dbReference type="EMBL" id="CP031264">
    <property type="protein sequence ID" value="AXI77436.1"/>
    <property type="molecule type" value="Genomic_DNA"/>
</dbReference>
<keyword evidence="3" id="KW-1185">Reference proteome</keyword>
<sequence>MSLSAPGVAGPDGVRRSPPVRRPPTRSTARPRAPVDPHASIRTPRARGSRPLEGARHAGTVRRAARRGVESSVGPHPSLNRHRSGHLVVTTGTGAVRAPRERAAA</sequence>
<gene>
    <name evidence="2" type="ORF">C7M71_008275</name>
</gene>
<feature type="region of interest" description="Disordered" evidence="1">
    <location>
        <begin position="1"/>
        <end position="105"/>
    </location>
</feature>
<dbReference type="Proteomes" id="UP000249340">
    <property type="component" value="Chromosome"/>
</dbReference>
<dbReference type="AlphaFoldDB" id="A0A345SUN1"/>
<reference evidence="3" key="1">
    <citation type="submission" date="2018-07" db="EMBL/GenBank/DDBJ databases">
        <title>Streptacidiphilus bronchialis DSM 106435 chromosome.</title>
        <authorList>
            <person name="Batra D."/>
            <person name="Gulvik C.A."/>
        </authorList>
    </citation>
    <scope>NUCLEOTIDE SEQUENCE [LARGE SCALE GENOMIC DNA]</scope>
    <source>
        <strain evidence="3">DSM 106435</strain>
    </source>
</reference>
<accession>A0A345SUN1</accession>
<evidence type="ECO:0000256" key="1">
    <source>
        <dbReference type="SAM" id="MobiDB-lite"/>
    </source>
</evidence>
<name>A0A345SUN1_9ACTN</name>
<organism evidence="2 3">
    <name type="scientific">Peterkaempfera bronchialis</name>
    <dbReference type="NCBI Taxonomy" id="2126346"/>
    <lineage>
        <taxon>Bacteria</taxon>
        <taxon>Bacillati</taxon>
        <taxon>Actinomycetota</taxon>
        <taxon>Actinomycetes</taxon>
        <taxon>Kitasatosporales</taxon>
        <taxon>Streptomycetaceae</taxon>
        <taxon>Peterkaempfera</taxon>
    </lineage>
</organism>
<protein>
    <submittedName>
        <fullName evidence="2">Uncharacterized protein</fullName>
    </submittedName>
</protein>